<name>A0AAV0ZTQ7_VICFA</name>
<dbReference type="AlphaFoldDB" id="A0AAV0ZTQ7"/>
<dbReference type="EMBL" id="OX451737">
    <property type="protein sequence ID" value="CAI8599252.1"/>
    <property type="molecule type" value="Genomic_DNA"/>
</dbReference>
<organism evidence="2 3">
    <name type="scientific">Vicia faba</name>
    <name type="common">Broad bean</name>
    <name type="synonym">Faba vulgaris</name>
    <dbReference type="NCBI Taxonomy" id="3906"/>
    <lineage>
        <taxon>Eukaryota</taxon>
        <taxon>Viridiplantae</taxon>
        <taxon>Streptophyta</taxon>
        <taxon>Embryophyta</taxon>
        <taxon>Tracheophyta</taxon>
        <taxon>Spermatophyta</taxon>
        <taxon>Magnoliopsida</taxon>
        <taxon>eudicotyledons</taxon>
        <taxon>Gunneridae</taxon>
        <taxon>Pentapetalae</taxon>
        <taxon>rosids</taxon>
        <taxon>fabids</taxon>
        <taxon>Fabales</taxon>
        <taxon>Fabaceae</taxon>
        <taxon>Papilionoideae</taxon>
        <taxon>50 kb inversion clade</taxon>
        <taxon>NPAAA clade</taxon>
        <taxon>Hologalegina</taxon>
        <taxon>IRL clade</taxon>
        <taxon>Fabeae</taxon>
        <taxon>Vicia</taxon>
    </lineage>
</organism>
<dbReference type="Proteomes" id="UP001157006">
    <property type="component" value="Chromosome 2"/>
</dbReference>
<evidence type="ECO:0000256" key="1">
    <source>
        <dbReference type="SAM" id="MobiDB-lite"/>
    </source>
</evidence>
<keyword evidence="3" id="KW-1185">Reference proteome</keyword>
<evidence type="ECO:0000313" key="3">
    <source>
        <dbReference type="Proteomes" id="UP001157006"/>
    </source>
</evidence>
<gene>
    <name evidence="2" type="ORF">VFH_II165880</name>
</gene>
<reference evidence="2 3" key="1">
    <citation type="submission" date="2023-01" db="EMBL/GenBank/DDBJ databases">
        <authorList>
            <person name="Kreplak J."/>
        </authorList>
    </citation>
    <scope>NUCLEOTIDE SEQUENCE [LARGE SCALE GENOMIC DNA]</scope>
</reference>
<accession>A0AAV0ZTQ7</accession>
<protein>
    <submittedName>
        <fullName evidence="2">Uncharacterized protein</fullName>
    </submittedName>
</protein>
<proteinExistence type="predicted"/>
<sequence>MDAMKNQNSDIFARHPSPLVFLLSDPKVIIAKETTPNQQDLPLGEIPPEHEVGSTSGVEKLHTYGSAELSTMLQQLMDEFRTEKALVGEQLNLQDQRNEEQQDINAGNMKLFQEIPSKISEKSKT</sequence>
<feature type="region of interest" description="Disordered" evidence="1">
    <location>
        <begin position="34"/>
        <end position="57"/>
    </location>
</feature>
<evidence type="ECO:0000313" key="2">
    <source>
        <dbReference type="EMBL" id="CAI8599252.1"/>
    </source>
</evidence>